<reference evidence="1 2" key="2">
    <citation type="submission" date="2017-10" db="EMBL/GenBank/DDBJ databases">
        <title>Extensive intraspecific genome diversity in a model arbuscular mycorrhizal fungus.</title>
        <authorList>
            <person name="Chen E.C.H."/>
            <person name="Morin E."/>
            <person name="Baudet D."/>
            <person name="Noel J."/>
            <person name="Ndikumana S."/>
            <person name="Charron P."/>
            <person name="St-Onge C."/>
            <person name="Giorgi J."/>
            <person name="Grigoriev I.V."/>
            <person name="Roux C."/>
            <person name="Martin F.M."/>
            <person name="Corradi N."/>
        </authorList>
    </citation>
    <scope>NUCLEOTIDE SEQUENCE [LARGE SCALE GENOMIC DNA]</scope>
    <source>
        <strain evidence="1 2">C2</strain>
    </source>
</reference>
<dbReference type="EMBL" id="LLXL01004142">
    <property type="protein sequence ID" value="PKK57734.1"/>
    <property type="molecule type" value="Genomic_DNA"/>
</dbReference>
<dbReference type="Proteomes" id="UP000233469">
    <property type="component" value="Unassembled WGS sequence"/>
</dbReference>
<evidence type="ECO:0000313" key="1">
    <source>
        <dbReference type="EMBL" id="PKK57734.1"/>
    </source>
</evidence>
<dbReference type="VEuPathDB" id="FungiDB:FUN_015423"/>
<sequence>MVAPHVHLSQSAEYRENYIVQGNVLWCQFCNTGVEHKRKDTVDKHLRTVKHL</sequence>
<accession>A0A2N1M7W6</accession>
<gene>
    <name evidence="1" type="ORF">RhiirC2_763808</name>
</gene>
<evidence type="ECO:0000313" key="2">
    <source>
        <dbReference type="Proteomes" id="UP000233469"/>
    </source>
</evidence>
<feature type="non-terminal residue" evidence="1">
    <location>
        <position position="52"/>
    </location>
</feature>
<proteinExistence type="predicted"/>
<dbReference type="AlphaFoldDB" id="A0A2N1M7W6"/>
<comment type="caution">
    <text evidence="1">The sequence shown here is derived from an EMBL/GenBank/DDBJ whole genome shotgun (WGS) entry which is preliminary data.</text>
</comment>
<reference evidence="1 2" key="1">
    <citation type="submission" date="2016-04" db="EMBL/GenBank/DDBJ databases">
        <title>Genome analyses suggest a sexual origin of heterokaryosis in a supposedly ancient asexual fungus.</title>
        <authorList>
            <person name="Ropars J."/>
            <person name="Sedzielewska K."/>
            <person name="Noel J."/>
            <person name="Charron P."/>
            <person name="Farinelli L."/>
            <person name="Marton T."/>
            <person name="Kruger M."/>
            <person name="Pelin A."/>
            <person name="Brachmann A."/>
            <person name="Corradi N."/>
        </authorList>
    </citation>
    <scope>NUCLEOTIDE SEQUENCE [LARGE SCALE GENOMIC DNA]</scope>
    <source>
        <strain evidence="1 2">C2</strain>
    </source>
</reference>
<name>A0A2N1M7W6_9GLOM</name>
<organism evidence="1 2">
    <name type="scientific">Rhizophagus irregularis</name>
    <dbReference type="NCBI Taxonomy" id="588596"/>
    <lineage>
        <taxon>Eukaryota</taxon>
        <taxon>Fungi</taxon>
        <taxon>Fungi incertae sedis</taxon>
        <taxon>Mucoromycota</taxon>
        <taxon>Glomeromycotina</taxon>
        <taxon>Glomeromycetes</taxon>
        <taxon>Glomerales</taxon>
        <taxon>Glomeraceae</taxon>
        <taxon>Rhizophagus</taxon>
    </lineage>
</organism>
<protein>
    <submittedName>
        <fullName evidence="1">Uncharacterized protein</fullName>
    </submittedName>
</protein>